<protein>
    <recommendedName>
        <fullName evidence="1">Fungal lipase-type domain-containing protein</fullName>
    </recommendedName>
</protein>
<evidence type="ECO:0000313" key="2">
    <source>
        <dbReference type="EMBL" id="CAJ1405822.1"/>
    </source>
</evidence>
<dbReference type="EMBL" id="CAUJNA010003605">
    <property type="protein sequence ID" value="CAJ1405822.1"/>
    <property type="molecule type" value="Genomic_DNA"/>
</dbReference>
<dbReference type="Proteomes" id="UP001178507">
    <property type="component" value="Unassembled WGS sequence"/>
</dbReference>
<dbReference type="InterPro" id="IPR029058">
    <property type="entry name" value="AB_hydrolase_fold"/>
</dbReference>
<comment type="caution">
    <text evidence="2">The sequence shown here is derived from an EMBL/GenBank/DDBJ whole genome shotgun (WGS) entry which is preliminary data.</text>
</comment>
<keyword evidence="3" id="KW-1185">Reference proteome</keyword>
<dbReference type="SUPFAM" id="SSF53474">
    <property type="entry name" value="alpha/beta-Hydrolases"/>
    <property type="match status" value="1"/>
</dbReference>
<dbReference type="Gene3D" id="3.40.50.1820">
    <property type="entry name" value="alpha/beta hydrolase"/>
    <property type="match status" value="1"/>
</dbReference>
<name>A0AA36JHP3_9DINO</name>
<dbReference type="Pfam" id="PF01764">
    <property type="entry name" value="Lipase_3"/>
    <property type="match status" value="1"/>
</dbReference>
<feature type="domain" description="Fungal lipase-type" evidence="1">
    <location>
        <begin position="504"/>
        <end position="657"/>
    </location>
</feature>
<sequence length="773" mass="86097">MTTAMEVAKPQAEAREIGPPVRLGVTEPISLGMPTQAEKVLDEQLLEERGVGRPLASTEERFLVLKFSAVQSKVLKLSQENVEDLPRGQGRFFLPAASWSGRCKSSRATAPKFGWGVVLRQLSSLANGDGDRGLCQRAHLPLLTKALLPKLDAFQLKSKTRRSATLPAVGGALCGTFGAVVSGPLLAATGLLGGAGVALLSQELRWREDAEAAEAAPEKRVLELKQEVSCQKTAIAAALSSWIYLSGSRTVRIKRYRDGRKAAYYDYENADLRQKPKGIVPAGWCVPVIKEMTKKGRDGQMHVCLLVRYLSMPVFIWKMHTEDVGRFALVKDEADAYQSAAMENVLDQIPANTQVVVLGEQAASLCVMFKDRQVHVKKACTYALEQCVEIRAEGARFFLTEDMTEEQGIIRGGTRLPRLKSGLCFERDGVAYPWVQVLYRQREVYVWQRRTKEPAFREKEVQQALANILTRKDKVLEVQFPRPGPLSPSCAITIISREEETLVVMAWQGTEFDKRPMDLFTDLAAAPVRAQMWDEHMPKTWVHSGIYAKVQSDVLQHEPALRGKVLEAVSKGRCRVLFTGHSLGGGAALAAHLCFLARWQELLVDDRISLESIAFAAPMVFYLADGIGNPKAQLWQKFAATSQNFVFDRDVVPRLPGSPGFYRDALRTAITTATSYGAERIRLKSDGMLVQSVLNLLEKTLEAFSSDDGLQQTYEQLKNYTHLSQVQFYACDEALEISRSMWEGSRWTPSSKVNFLYLLACHKFFPSRLVYAP</sequence>
<dbReference type="PANTHER" id="PTHR45856:SF24">
    <property type="entry name" value="FUNGAL LIPASE-LIKE DOMAIN-CONTAINING PROTEIN"/>
    <property type="match status" value="1"/>
</dbReference>
<dbReference type="InterPro" id="IPR002921">
    <property type="entry name" value="Fungal_lipase-type"/>
</dbReference>
<organism evidence="2 3">
    <name type="scientific">Effrenium voratum</name>
    <dbReference type="NCBI Taxonomy" id="2562239"/>
    <lineage>
        <taxon>Eukaryota</taxon>
        <taxon>Sar</taxon>
        <taxon>Alveolata</taxon>
        <taxon>Dinophyceae</taxon>
        <taxon>Suessiales</taxon>
        <taxon>Symbiodiniaceae</taxon>
        <taxon>Effrenium</taxon>
    </lineage>
</organism>
<dbReference type="InterPro" id="IPR051218">
    <property type="entry name" value="Sec_MonoDiacylglyc_Lipase"/>
</dbReference>
<dbReference type="PANTHER" id="PTHR45856">
    <property type="entry name" value="ALPHA/BETA-HYDROLASES SUPERFAMILY PROTEIN"/>
    <property type="match status" value="1"/>
</dbReference>
<accession>A0AA36JHP3</accession>
<evidence type="ECO:0000313" key="3">
    <source>
        <dbReference type="Proteomes" id="UP001178507"/>
    </source>
</evidence>
<proteinExistence type="predicted"/>
<reference evidence="2" key="1">
    <citation type="submission" date="2023-08" db="EMBL/GenBank/DDBJ databases">
        <authorList>
            <person name="Chen Y."/>
            <person name="Shah S."/>
            <person name="Dougan E. K."/>
            <person name="Thang M."/>
            <person name="Chan C."/>
        </authorList>
    </citation>
    <scope>NUCLEOTIDE SEQUENCE</scope>
</reference>
<dbReference type="GO" id="GO:0006629">
    <property type="term" value="P:lipid metabolic process"/>
    <property type="evidence" value="ECO:0007669"/>
    <property type="project" value="InterPro"/>
</dbReference>
<dbReference type="AlphaFoldDB" id="A0AA36JHP3"/>
<evidence type="ECO:0000259" key="1">
    <source>
        <dbReference type="Pfam" id="PF01764"/>
    </source>
</evidence>
<gene>
    <name evidence="2" type="ORF">EVOR1521_LOCUS27941</name>
</gene>